<dbReference type="SMART" id="SM00862">
    <property type="entry name" value="Trans_reg_C"/>
    <property type="match status" value="1"/>
</dbReference>
<dbReference type="SMART" id="SM00448">
    <property type="entry name" value="REC"/>
    <property type="match status" value="1"/>
</dbReference>
<dbReference type="InterPro" id="IPR001789">
    <property type="entry name" value="Sig_transdc_resp-reg_receiver"/>
</dbReference>
<sequence>MTANQPHILIIEDDASMARFLQTLLRSHQYGVEAAAGGAEGLRCLSGRTPDLVLLDLGLGDMDGVALLRELRAWSAMPVIVISAREREAEKVEALDAGADDYLTKPFGAQELLARIRVALRRPGRDAELPLQLGDITVDPAARRVCKGGEPLHLTPTEYKLLLFLLRHAEKVVTHRQILSAVWGPAHVEHHEYVRVHMSQLRQKLEAQPAHPRILLTEPGIGYRLVVP</sequence>
<dbReference type="Gene3D" id="6.10.250.690">
    <property type="match status" value="1"/>
</dbReference>
<dbReference type="PROSITE" id="PS51755">
    <property type="entry name" value="OMPR_PHOB"/>
    <property type="match status" value="1"/>
</dbReference>
<dbReference type="KEGG" id="zdf:AN401_17365"/>
<accession>A0A231MYS6</accession>
<evidence type="ECO:0000313" key="1">
    <source>
        <dbReference type="EMBL" id="ATG75397.1"/>
    </source>
</evidence>
<dbReference type="OrthoDB" id="9802426at2"/>
<evidence type="ECO:0000313" key="2">
    <source>
        <dbReference type="Proteomes" id="UP000217763"/>
    </source>
</evidence>
<keyword evidence="2" id="KW-1185">Reference proteome</keyword>
<dbReference type="Gene3D" id="3.40.50.2300">
    <property type="match status" value="1"/>
</dbReference>
<dbReference type="AlphaFoldDB" id="A0A231MYS6"/>
<protein>
    <submittedName>
        <fullName evidence="1">Transcriptional regulator</fullName>
    </submittedName>
</protein>
<dbReference type="PANTHER" id="PTHR48111:SF50">
    <property type="entry name" value="KDP OPERON TRANSCRIPTIONAL REGULATORY PROTEIN KDPE"/>
    <property type="match status" value="1"/>
</dbReference>
<dbReference type="GO" id="GO:0032993">
    <property type="term" value="C:protein-DNA complex"/>
    <property type="evidence" value="ECO:0007669"/>
    <property type="project" value="TreeGrafter"/>
</dbReference>
<dbReference type="InterPro" id="IPR001867">
    <property type="entry name" value="OmpR/PhoB-type_DNA-bd"/>
</dbReference>
<dbReference type="Pfam" id="PF00486">
    <property type="entry name" value="Trans_reg_C"/>
    <property type="match status" value="1"/>
</dbReference>
<dbReference type="GO" id="GO:0000156">
    <property type="term" value="F:phosphorelay response regulator activity"/>
    <property type="evidence" value="ECO:0007669"/>
    <property type="project" value="TreeGrafter"/>
</dbReference>
<dbReference type="PROSITE" id="PS50110">
    <property type="entry name" value="RESPONSE_REGULATORY"/>
    <property type="match status" value="1"/>
</dbReference>
<organism evidence="1 2">
    <name type="scientific">Zobellella denitrificans</name>
    <dbReference type="NCBI Taxonomy" id="347534"/>
    <lineage>
        <taxon>Bacteria</taxon>
        <taxon>Pseudomonadati</taxon>
        <taxon>Pseudomonadota</taxon>
        <taxon>Gammaproteobacteria</taxon>
        <taxon>Aeromonadales</taxon>
        <taxon>Aeromonadaceae</taxon>
        <taxon>Zobellella</taxon>
    </lineage>
</organism>
<dbReference type="GO" id="GO:0000976">
    <property type="term" value="F:transcription cis-regulatory region binding"/>
    <property type="evidence" value="ECO:0007669"/>
    <property type="project" value="TreeGrafter"/>
</dbReference>
<dbReference type="CDD" id="cd00383">
    <property type="entry name" value="trans_reg_C"/>
    <property type="match status" value="1"/>
</dbReference>
<dbReference type="GO" id="GO:0006355">
    <property type="term" value="P:regulation of DNA-templated transcription"/>
    <property type="evidence" value="ECO:0007669"/>
    <property type="project" value="InterPro"/>
</dbReference>
<proteinExistence type="predicted"/>
<dbReference type="RefSeq" id="WP_094039606.1">
    <property type="nucleotide sequence ID" value="NZ_CP012621.1"/>
</dbReference>
<dbReference type="FunFam" id="1.10.10.10:FF:000210">
    <property type="entry name" value="Winged-helix transcriptional response regulator KdpE"/>
    <property type="match status" value="1"/>
</dbReference>
<dbReference type="EMBL" id="CP012621">
    <property type="protein sequence ID" value="ATG75397.1"/>
    <property type="molecule type" value="Genomic_DNA"/>
</dbReference>
<dbReference type="InterPro" id="IPR036388">
    <property type="entry name" value="WH-like_DNA-bd_sf"/>
</dbReference>
<dbReference type="InterPro" id="IPR011006">
    <property type="entry name" value="CheY-like_superfamily"/>
</dbReference>
<dbReference type="PANTHER" id="PTHR48111">
    <property type="entry name" value="REGULATOR OF RPOS"/>
    <property type="match status" value="1"/>
</dbReference>
<dbReference type="Gene3D" id="1.10.10.10">
    <property type="entry name" value="Winged helix-like DNA-binding domain superfamily/Winged helix DNA-binding domain"/>
    <property type="match status" value="1"/>
</dbReference>
<gene>
    <name evidence="1" type="ORF">AN401_17365</name>
</gene>
<reference evidence="2" key="1">
    <citation type="submission" date="2015-09" db="EMBL/GenBank/DDBJ databases">
        <authorList>
            <person name="Shao Z."/>
            <person name="Wang L."/>
        </authorList>
    </citation>
    <scope>NUCLEOTIDE SEQUENCE [LARGE SCALE GENOMIC DNA]</scope>
    <source>
        <strain evidence="2">F13-1</strain>
    </source>
</reference>
<name>A0A231MYS6_9GAMM</name>
<dbReference type="InterPro" id="IPR039420">
    <property type="entry name" value="WalR-like"/>
</dbReference>
<dbReference type="GO" id="GO:0005829">
    <property type="term" value="C:cytosol"/>
    <property type="evidence" value="ECO:0007669"/>
    <property type="project" value="TreeGrafter"/>
</dbReference>
<dbReference type="SUPFAM" id="SSF52172">
    <property type="entry name" value="CheY-like"/>
    <property type="match status" value="1"/>
</dbReference>
<dbReference type="Pfam" id="PF00072">
    <property type="entry name" value="Response_reg"/>
    <property type="match status" value="1"/>
</dbReference>
<dbReference type="Proteomes" id="UP000217763">
    <property type="component" value="Chromosome"/>
</dbReference>